<gene>
    <name evidence="1" type="ORF">S2091_0959</name>
</gene>
<evidence type="ECO:0000313" key="1">
    <source>
        <dbReference type="EMBL" id="PRC94338.1"/>
    </source>
</evidence>
<protein>
    <submittedName>
        <fullName evidence="1">Uncharacterized protein</fullName>
    </submittedName>
</protein>
<dbReference type="PROSITE" id="PS51257">
    <property type="entry name" value="PROKAR_LIPOPROTEIN"/>
    <property type="match status" value="1"/>
</dbReference>
<dbReference type="AlphaFoldDB" id="A0A2S9H2Y9"/>
<accession>A0A2S9H2Y9</accession>
<proteinExistence type="predicted"/>
<sequence length="687" mass="74922">MNQFCIKSFSSQANQKTSTLCTYLTLVLCLFLAGCYSNPVKDTIDHAIQTESRCNAIQEAIPVGPKEQTGKLFDALSVRLVGTCLNACDKKTDENLSLDASEYTKENLEAEFKKQIGAVSANNQSNAEKFDVSVENINVAFGQLVRDFEQLKNANGAVKKQLTGLREVAINGDTTLNNCKKRSDCMMNLAEVLQTDVVQFADLQKSVSTLQESLKKVSPDLVALNNQLTKFKFDYQAPGMDTLIEEYTKLSTTINGLDARLENGKETLERLSSKDFEGAASDLMAFKVYNKVAARMLTVIDGMLSQADHAIDKVDERFFGAINLAVYLEQDKLQKQFDHIFNDVINKGFPTNTAKLAFASAACEKMGLGTADAAQNRSMFTPFLYETLINVQIDLAKDGPLTGDARESALKEAKEKDKSGDTYVNTILSEASDAYVSDIKNNKAPAMVDQVALCSAIEEALTLSNGKDVNTLSVVRQACGQAIVSAIVNKTSNLADSQQAIKAAAAQAASQLDADSAIFKSTLDKVLAAIPKPDVKPDPVCDRIVASVNGTHCTNLNGQLIIEFDASFALGATYDNAIEMNLFKLANVLNLWRYNYSSVHVEGYASHAPPVCSKNLPDQKTRLKCENEKNEAIAKNRAIWAQLILGRRLISKPANISAHGTVDSLSFDAAIDRHIRITLENSSTSQK</sequence>
<evidence type="ECO:0000313" key="2">
    <source>
        <dbReference type="Proteomes" id="UP000237839"/>
    </source>
</evidence>
<comment type="caution">
    <text evidence="1">The sequence shown here is derived from an EMBL/GenBank/DDBJ whole genome shotgun (WGS) entry which is preliminary data.</text>
</comment>
<name>A0A2S9H2Y9_9BURK</name>
<keyword evidence="2" id="KW-1185">Reference proteome</keyword>
<organism evidence="1 2">
    <name type="scientific">Solimicrobium silvestre</name>
    <dbReference type="NCBI Taxonomy" id="2099400"/>
    <lineage>
        <taxon>Bacteria</taxon>
        <taxon>Pseudomonadati</taxon>
        <taxon>Pseudomonadota</taxon>
        <taxon>Betaproteobacteria</taxon>
        <taxon>Burkholderiales</taxon>
        <taxon>Oxalobacteraceae</taxon>
        <taxon>Solimicrobium</taxon>
    </lineage>
</organism>
<reference evidence="1 2" key="1">
    <citation type="submission" date="2018-02" db="EMBL/GenBank/DDBJ databases">
        <title>Solimicrobium silvestre gen. nov., sp. nov., isolated from alpine forest soil.</title>
        <authorList>
            <person name="Margesin R."/>
            <person name="Albuquerque L."/>
            <person name="Zhang D.-C."/>
            <person name="Froufe H.J.C."/>
            <person name="Severino R."/>
            <person name="Roxo I."/>
            <person name="Egas C."/>
            <person name="Da Costa M.S."/>
        </authorList>
    </citation>
    <scope>NUCLEOTIDE SEQUENCE [LARGE SCALE GENOMIC DNA]</scope>
    <source>
        <strain evidence="1 2">S20-91</strain>
    </source>
</reference>
<dbReference type="Proteomes" id="UP000237839">
    <property type="component" value="Unassembled WGS sequence"/>
</dbReference>
<dbReference type="EMBL" id="PUGF01000003">
    <property type="protein sequence ID" value="PRC94338.1"/>
    <property type="molecule type" value="Genomic_DNA"/>
</dbReference>
<dbReference type="RefSeq" id="WP_105530662.1">
    <property type="nucleotide sequence ID" value="NZ_PUGF01000003.1"/>
</dbReference>